<evidence type="ECO:0000256" key="2">
    <source>
        <dbReference type="SAM" id="Phobius"/>
    </source>
</evidence>
<keyword evidence="4" id="KW-1185">Reference proteome</keyword>
<sequence>MVAPTYVELATAAAALVASMAEVLHARRTRRLARLAFGPDLRPAPWARLSPALRVASIAAACWGLATLYSLPPKAHVAESVPDGQRRHVLVVLDVSPSMRLKDAGPNADQPRAKRASDVMESFFRRIPIDLYPMSVVACYNGSKPVVVDTKDMEVVRNIFGDLPLQFAFPAGKTDLFSGLTEAAKIARPWQPKSTLLLMITDGDTVPATGMPKLPASIADVLLVGVGDPHAGTFIDGKMSRQDANTLRQIAARLNGTYHDGNTKHVPTELLSRLTVIPRKSAFEQLTRREYALIAIGVGSTTLAFLPVLLTLFGTRWRPGVHARAEPRGGPLRPATTPAPDRALVR</sequence>
<keyword evidence="2" id="KW-1133">Transmembrane helix</keyword>
<evidence type="ECO:0000313" key="3">
    <source>
        <dbReference type="EMBL" id="QEH34590.1"/>
    </source>
</evidence>
<accession>A0A5B9W3Q9</accession>
<dbReference type="AlphaFoldDB" id="A0A5B9W3Q9"/>
<keyword evidence="2" id="KW-0472">Membrane</keyword>
<keyword evidence="2" id="KW-0812">Transmembrane</keyword>
<protein>
    <recommendedName>
        <fullName evidence="5">VWFA domain-containing protein</fullName>
    </recommendedName>
</protein>
<evidence type="ECO:0000256" key="1">
    <source>
        <dbReference type="SAM" id="MobiDB-lite"/>
    </source>
</evidence>
<evidence type="ECO:0000313" key="4">
    <source>
        <dbReference type="Proteomes" id="UP000324233"/>
    </source>
</evidence>
<dbReference type="SUPFAM" id="SSF53300">
    <property type="entry name" value="vWA-like"/>
    <property type="match status" value="1"/>
</dbReference>
<organism evidence="3 4">
    <name type="scientific">Aquisphaera giovannonii</name>
    <dbReference type="NCBI Taxonomy" id="406548"/>
    <lineage>
        <taxon>Bacteria</taxon>
        <taxon>Pseudomonadati</taxon>
        <taxon>Planctomycetota</taxon>
        <taxon>Planctomycetia</taxon>
        <taxon>Isosphaerales</taxon>
        <taxon>Isosphaeraceae</taxon>
        <taxon>Aquisphaera</taxon>
    </lineage>
</organism>
<dbReference type="Gene3D" id="3.40.50.410">
    <property type="entry name" value="von Willebrand factor, type A domain"/>
    <property type="match status" value="1"/>
</dbReference>
<feature type="region of interest" description="Disordered" evidence="1">
    <location>
        <begin position="323"/>
        <end position="346"/>
    </location>
</feature>
<name>A0A5B9W3Q9_9BACT</name>
<evidence type="ECO:0008006" key="5">
    <source>
        <dbReference type="Google" id="ProtNLM"/>
    </source>
</evidence>
<proteinExistence type="predicted"/>
<dbReference type="RefSeq" id="WP_210420538.1">
    <property type="nucleotide sequence ID" value="NZ_CP042997.1"/>
</dbReference>
<dbReference type="Proteomes" id="UP000324233">
    <property type="component" value="Chromosome"/>
</dbReference>
<feature type="transmembrane region" description="Helical" evidence="2">
    <location>
        <begin position="291"/>
        <end position="314"/>
    </location>
</feature>
<reference evidence="3 4" key="1">
    <citation type="submission" date="2019-08" db="EMBL/GenBank/DDBJ databases">
        <title>Deep-cultivation of Planctomycetes and their phenomic and genomic characterization uncovers novel biology.</title>
        <authorList>
            <person name="Wiegand S."/>
            <person name="Jogler M."/>
            <person name="Boedeker C."/>
            <person name="Pinto D."/>
            <person name="Vollmers J."/>
            <person name="Rivas-Marin E."/>
            <person name="Kohn T."/>
            <person name="Peeters S.H."/>
            <person name="Heuer A."/>
            <person name="Rast P."/>
            <person name="Oberbeckmann S."/>
            <person name="Bunk B."/>
            <person name="Jeske O."/>
            <person name="Meyerdierks A."/>
            <person name="Storesund J.E."/>
            <person name="Kallscheuer N."/>
            <person name="Luecker S."/>
            <person name="Lage O.M."/>
            <person name="Pohl T."/>
            <person name="Merkel B.J."/>
            <person name="Hornburger P."/>
            <person name="Mueller R.-W."/>
            <person name="Bruemmer F."/>
            <person name="Labrenz M."/>
            <person name="Spormann A.M."/>
            <person name="Op den Camp H."/>
            <person name="Overmann J."/>
            <person name="Amann R."/>
            <person name="Jetten M.S.M."/>
            <person name="Mascher T."/>
            <person name="Medema M.H."/>
            <person name="Devos D.P."/>
            <person name="Kaster A.-K."/>
            <person name="Ovreas L."/>
            <person name="Rohde M."/>
            <person name="Galperin M.Y."/>
            <person name="Jogler C."/>
        </authorList>
    </citation>
    <scope>NUCLEOTIDE SEQUENCE [LARGE SCALE GENOMIC DNA]</scope>
    <source>
        <strain evidence="3 4">OJF2</strain>
    </source>
</reference>
<gene>
    <name evidence="3" type="ORF">OJF2_31310</name>
</gene>
<dbReference type="EMBL" id="CP042997">
    <property type="protein sequence ID" value="QEH34590.1"/>
    <property type="molecule type" value="Genomic_DNA"/>
</dbReference>
<dbReference type="InterPro" id="IPR036465">
    <property type="entry name" value="vWFA_dom_sf"/>
</dbReference>
<dbReference type="KEGG" id="agv:OJF2_31310"/>
<dbReference type="CDD" id="cd00198">
    <property type="entry name" value="vWFA"/>
    <property type="match status" value="1"/>
</dbReference>